<dbReference type="EMBL" id="CAWYQH010000141">
    <property type="protein sequence ID" value="CAK8694676.1"/>
    <property type="molecule type" value="Genomic_DNA"/>
</dbReference>
<keyword evidence="2" id="KW-1133">Transmembrane helix</keyword>
<keyword evidence="2" id="KW-0472">Membrane</keyword>
<keyword evidence="4" id="KW-1185">Reference proteome</keyword>
<keyword evidence="2" id="KW-0812">Transmembrane</keyword>
<accession>A0ABP0GSF7</accession>
<evidence type="ECO:0000256" key="1">
    <source>
        <dbReference type="SAM" id="MobiDB-lite"/>
    </source>
</evidence>
<evidence type="ECO:0000313" key="4">
    <source>
        <dbReference type="Proteomes" id="UP001642483"/>
    </source>
</evidence>
<feature type="region of interest" description="Disordered" evidence="1">
    <location>
        <begin position="84"/>
        <end position="113"/>
    </location>
</feature>
<dbReference type="Proteomes" id="UP001642483">
    <property type="component" value="Unassembled WGS sequence"/>
</dbReference>
<feature type="compositionally biased region" description="Basic and acidic residues" evidence="1">
    <location>
        <begin position="99"/>
        <end position="113"/>
    </location>
</feature>
<organism evidence="3 4">
    <name type="scientific">Clavelina lepadiformis</name>
    <name type="common">Light-bulb sea squirt</name>
    <name type="synonym">Ascidia lepadiformis</name>
    <dbReference type="NCBI Taxonomy" id="159417"/>
    <lineage>
        <taxon>Eukaryota</taxon>
        <taxon>Metazoa</taxon>
        <taxon>Chordata</taxon>
        <taxon>Tunicata</taxon>
        <taxon>Ascidiacea</taxon>
        <taxon>Aplousobranchia</taxon>
        <taxon>Clavelinidae</taxon>
        <taxon>Clavelina</taxon>
    </lineage>
</organism>
<protein>
    <submittedName>
        <fullName evidence="3">Uncharacterized protein</fullName>
    </submittedName>
</protein>
<comment type="caution">
    <text evidence="3">The sequence shown here is derived from an EMBL/GenBank/DDBJ whole genome shotgun (WGS) entry which is preliminary data.</text>
</comment>
<name>A0ABP0GSF7_CLALP</name>
<proteinExistence type="predicted"/>
<sequence length="113" mass="13020">MDDLSNVHHNDPKNLNQQSAINLVSAELVIMVLLLCNSLWNYFIYSVRDREFRMSTGKMYARAAKIAKLTALYNRIRGESCVTSRQGDNEVSPYNHFDSSQHSEETRITQHVD</sequence>
<gene>
    <name evidence="3" type="ORF">CVLEPA_LOCUS28028</name>
</gene>
<evidence type="ECO:0000313" key="3">
    <source>
        <dbReference type="EMBL" id="CAK8694676.1"/>
    </source>
</evidence>
<reference evidence="3 4" key="1">
    <citation type="submission" date="2024-02" db="EMBL/GenBank/DDBJ databases">
        <authorList>
            <person name="Daric V."/>
            <person name="Darras S."/>
        </authorList>
    </citation>
    <scope>NUCLEOTIDE SEQUENCE [LARGE SCALE GENOMIC DNA]</scope>
</reference>
<evidence type="ECO:0000256" key="2">
    <source>
        <dbReference type="SAM" id="Phobius"/>
    </source>
</evidence>
<feature type="transmembrane region" description="Helical" evidence="2">
    <location>
        <begin position="20"/>
        <end position="45"/>
    </location>
</feature>